<dbReference type="EMBL" id="CAJPWZ010001212">
    <property type="protein sequence ID" value="CAG2209762.1"/>
    <property type="molecule type" value="Genomic_DNA"/>
</dbReference>
<dbReference type="AlphaFoldDB" id="A0A8S3RNH7"/>
<evidence type="ECO:0000313" key="1">
    <source>
        <dbReference type="EMBL" id="CAG2209762.1"/>
    </source>
</evidence>
<evidence type="ECO:0000313" key="2">
    <source>
        <dbReference type="Proteomes" id="UP000683360"/>
    </source>
</evidence>
<proteinExistence type="predicted"/>
<accession>A0A8S3RNH7</accession>
<gene>
    <name evidence="1" type="ORF">MEDL_23880</name>
</gene>
<dbReference type="Proteomes" id="UP000683360">
    <property type="component" value="Unassembled WGS sequence"/>
</dbReference>
<organism evidence="1 2">
    <name type="scientific">Mytilus edulis</name>
    <name type="common">Blue mussel</name>
    <dbReference type="NCBI Taxonomy" id="6550"/>
    <lineage>
        <taxon>Eukaryota</taxon>
        <taxon>Metazoa</taxon>
        <taxon>Spiralia</taxon>
        <taxon>Lophotrochozoa</taxon>
        <taxon>Mollusca</taxon>
        <taxon>Bivalvia</taxon>
        <taxon>Autobranchia</taxon>
        <taxon>Pteriomorphia</taxon>
        <taxon>Mytilida</taxon>
        <taxon>Mytiloidea</taxon>
        <taxon>Mytilidae</taxon>
        <taxon>Mytilinae</taxon>
        <taxon>Mytilus</taxon>
    </lineage>
</organism>
<sequence>MKDVTQSETYFPIKFEANGKRHLNLKRHFCYIFLNGRTEIKLTLTATMEMHQCLWRCIYLIIVLQLIEHLRADQREEDARRLMESLNQAQNDISSMMSTVDGLDNYLTTQKKRACNLGLNSHHCALADLDNQLQSREWLSNGHSPGKRTTLKEEHKEKLSEVEIKRLIEDIVRKRLDLKNIRTLLEDANGSIIENSKRTCTVELGGACRTEWASSIADQYYYLMSPHSPGRKRRSFRKRMSPLRLFHKRLQQIKKRHSDN</sequence>
<reference evidence="1" key="1">
    <citation type="submission" date="2021-03" db="EMBL/GenBank/DDBJ databases">
        <authorList>
            <person name="Bekaert M."/>
        </authorList>
    </citation>
    <scope>NUCLEOTIDE SEQUENCE</scope>
</reference>
<comment type="caution">
    <text evidence="1">The sequence shown here is derived from an EMBL/GenBank/DDBJ whole genome shotgun (WGS) entry which is preliminary data.</text>
</comment>
<name>A0A8S3RNH7_MYTED</name>
<protein>
    <submittedName>
        <fullName evidence="1">Uncharacterized protein</fullName>
    </submittedName>
</protein>
<keyword evidence="2" id="KW-1185">Reference proteome</keyword>
<dbReference type="OrthoDB" id="6099668at2759"/>